<sequence length="71" mass="8536">MKFDSRLVYFFLNLPFNFKYFIIKSTNVKKLLIGGTLKFKVKPIKCFTKNLFNNINKLLIEILRNKYLTKI</sequence>
<organism evidence="1 2">
    <name type="scientific">Hepatospora eriocheir</name>
    <dbReference type="NCBI Taxonomy" id="1081669"/>
    <lineage>
        <taxon>Eukaryota</taxon>
        <taxon>Fungi</taxon>
        <taxon>Fungi incertae sedis</taxon>
        <taxon>Microsporidia</taxon>
        <taxon>Hepatosporidae</taxon>
        <taxon>Hepatospora</taxon>
    </lineage>
</organism>
<dbReference type="EMBL" id="LVKB01000075">
    <property type="protein sequence ID" value="ORD96581.1"/>
    <property type="molecule type" value="Genomic_DNA"/>
</dbReference>
<dbReference type="Proteomes" id="UP000192356">
    <property type="component" value="Unassembled WGS sequence"/>
</dbReference>
<comment type="caution">
    <text evidence="1">The sequence shown here is derived from an EMBL/GenBank/DDBJ whole genome shotgun (WGS) entry which is preliminary data.</text>
</comment>
<dbReference type="AlphaFoldDB" id="A0A1X0Q9X2"/>
<dbReference type="VEuPathDB" id="MicrosporidiaDB:HERIO_1494"/>
<name>A0A1X0Q9X2_9MICR</name>
<gene>
    <name evidence="1" type="ORF">HERIO_1494</name>
</gene>
<protein>
    <submittedName>
        <fullName evidence="1">Uncharacterized protein</fullName>
    </submittedName>
</protein>
<reference evidence="1 2" key="1">
    <citation type="journal article" date="2017" name="Environ. Microbiol.">
        <title>Decay of the glycolytic pathway and adaptation to intranuclear parasitism within Enterocytozoonidae microsporidia.</title>
        <authorList>
            <person name="Wiredu Boakye D."/>
            <person name="Jaroenlak P."/>
            <person name="Prachumwat A."/>
            <person name="Williams T.A."/>
            <person name="Bateman K.S."/>
            <person name="Itsathitphaisarn O."/>
            <person name="Sritunyalucksana K."/>
            <person name="Paszkiewicz K.H."/>
            <person name="Moore K.A."/>
            <person name="Stentiford G.D."/>
            <person name="Williams B.A."/>
        </authorList>
    </citation>
    <scope>NUCLEOTIDE SEQUENCE [LARGE SCALE GENOMIC DNA]</scope>
    <source>
        <strain evidence="1 2">GB1</strain>
    </source>
</reference>
<evidence type="ECO:0000313" key="1">
    <source>
        <dbReference type="EMBL" id="ORD96581.1"/>
    </source>
</evidence>
<accession>A0A1X0Q9X2</accession>
<evidence type="ECO:0000313" key="2">
    <source>
        <dbReference type="Proteomes" id="UP000192356"/>
    </source>
</evidence>
<proteinExistence type="predicted"/>
<keyword evidence="2" id="KW-1185">Reference proteome</keyword>